<proteinExistence type="predicted"/>
<dbReference type="RefSeq" id="WP_354694033.1">
    <property type="nucleotide sequence ID" value="NZ_JAZHOG010000002.1"/>
</dbReference>
<dbReference type="InterPro" id="IPR011042">
    <property type="entry name" value="6-blade_b-propeller_TolB-like"/>
</dbReference>
<gene>
    <name evidence="2" type="ORF">V3330_03635</name>
</gene>
<evidence type="ECO:0000313" key="2">
    <source>
        <dbReference type="EMBL" id="MEJ8566711.1"/>
    </source>
</evidence>
<evidence type="ECO:0000256" key="1">
    <source>
        <dbReference type="SAM" id="SignalP"/>
    </source>
</evidence>
<protein>
    <recommendedName>
        <fullName evidence="4">Bacterial surface antigen (D15) domain-containing protein</fullName>
    </recommendedName>
</protein>
<dbReference type="SUPFAM" id="SSF82171">
    <property type="entry name" value="DPP6 N-terminal domain-like"/>
    <property type="match status" value="1"/>
</dbReference>
<evidence type="ECO:0008006" key="4">
    <source>
        <dbReference type="Google" id="ProtNLM"/>
    </source>
</evidence>
<keyword evidence="1" id="KW-0732">Signal</keyword>
<dbReference type="EMBL" id="JAZHOG010000002">
    <property type="protein sequence ID" value="MEJ8566711.1"/>
    <property type="molecule type" value="Genomic_DNA"/>
</dbReference>
<reference evidence="2 3" key="1">
    <citation type="submission" date="2024-02" db="EMBL/GenBank/DDBJ databases">
        <title>A novel Wenzhouxiangellaceae bacterium, isolated from coastal sediments.</title>
        <authorList>
            <person name="Du Z.-J."/>
            <person name="Ye Y.-Q."/>
            <person name="Zhang X.-Y."/>
        </authorList>
    </citation>
    <scope>NUCLEOTIDE SEQUENCE [LARGE SCALE GENOMIC DNA]</scope>
    <source>
        <strain evidence="2 3">CH-27</strain>
    </source>
</reference>
<sequence>MGRLRLGFLVLVLCSSPALSDEFEMDMLETENLRLLYFDPLTTYLTPHVARSFENSMSFQQKIFGWTPYEKTTVMLKDFIDYGNAAALSSPRNLLWIDVAPLNHTFETFPALERMYMLMNHELVHVATGDAWNSRDRRWRKFFGGKPPSTGVHPESILYAYLTAPRNAAPRWYFEGSAVFMETWMSGGIGRAQGAFDEMVFRARVRDGAHFYSNLGIVSEGTAIDFQTMTNAYLYGTRFMSYLAHEYGPEEVIRWLSRDEDSQRYYAHQFRHVFGQPLEVAWDEWIGFEHAFQRANLDRVRQHPITPLQPLSREPLGSVSRAFVDASSDRLIGGFYFPGVVAHIGALSLADGSTTRLSDIKGPMKYRVTATAWDPVSNTLFYTADNLAMRDLMALNVRTGEARMLLRDARIGDLAFNPADRSLWGLRHLNGYVTLVRMAPPYESWNQVHTWPYGEVLSDLDISPDGRLLAATMEEVSGRQFLRLFRLEDLRDGFTVPLTQFDFGRAIPEGFVFSPDGRYLYGSSYYTGVSNIYRYEVASGDIEAVSNAETGLFRPIPLDDGSLIVFEYTGQGLVPSRMDPRPLEDLSAITFLGNEIARKHPVVREWAVGSPARIDLDSLITHRGRYNPRRELEFESAYPVLEGYRDSVALGYSMTWEDPMLFNSLRADLSWSLDGSLPDSERLHADIECQKLGWRFRYWHNDADFYDLFGPTERSRKGDAVIAGYERALVFDDPRRLDLETELAWFTGLDTLPGNQNVETRFEDLLSGRVELRYTHTEKSLAAVDHEKGLRWNVAAWVDHANGDTVPRLSAGLDFGFALPWKHSSVWLYNAAGVADGDRDNPLANWYFGAFGNNYVDDRDVKRYREYHSFPGFEIDEISGQNFVKSVLEWNLPPLRFRRVGTPALYLQHLRPAVFAGALVTDPGHGRLEEFYTSIGFQLDLKFTVVHRLPMTLSLGFARGFVDGSKADDEIMVSLKIL</sequence>
<organism evidence="2 3">
    <name type="scientific">Elongatibacter sediminis</name>
    <dbReference type="NCBI Taxonomy" id="3119006"/>
    <lineage>
        <taxon>Bacteria</taxon>
        <taxon>Pseudomonadati</taxon>
        <taxon>Pseudomonadota</taxon>
        <taxon>Gammaproteobacteria</taxon>
        <taxon>Chromatiales</taxon>
        <taxon>Wenzhouxiangellaceae</taxon>
        <taxon>Elongatibacter</taxon>
    </lineage>
</organism>
<accession>A0AAW9RGU0</accession>
<name>A0AAW9RGU0_9GAMM</name>
<feature type="signal peptide" evidence="1">
    <location>
        <begin position="1"/>
        <end position="20"/>
    </location>
</feature>
<comment type="caution">
    <text evidence="2">The sequence shown here is derived from an EMBL/GenBank/DDBJ whole genome shotgun (WGS) entry which is preliminary data.</text>
</comment>
<dbReference type="AlphaFoldDB" id="A0AAW9RGU0"/>
<dbReference type="Proteomes" id="UP001359886">
    <property type="component" value="Unassembled WGS sequence"/>
</dbReference>
<evidence type="ECO:0000313" key="3">
    <source>
        <dbReference type="Proteomes" id="UP001359886"/>
    </source>
</evidence>
<dbReference type="Gene3D" id="2.120.10.30">
    <property type="entry name" value="TolB, C-terminal domain"/>
    <property type="match status" value="1"/>
</dbReference>
<feature type="chain" id="PRO_5043936931" description="Bacterial surface antigen (D15) domain-containing protein" evidence="1">
    <location>
        <begin position="21"/>
        <end position="978"/>
    </location>
</feature>
<keyword evidence="3" id="KW-1185">Reference proteome</keyword>